<keyword evidence="4" id="KW-0285">Flavoprotein</keyword>
<protein>
    <recommendedName>
        <fullName evidence="3">FAD:protein FMN transferase</fullName>
        <ecNumber evidence="2">2.7.1.180</ecNumber>
    </recommendedName>
    <alternativeName>
        <fullName evidence="9">Flavin transferase</fullName>
    </alternativeName>
</protein>
<keyword evidence="6" id="KW-0479">Metal-binding</keyword>
<dbReference type="EMBL" id="VKAC01000003">
    <property type="protein sequence ID" value="TXR57221.1"/>
    <property type="molecule type" value="Genomic_DNA"/>
</dbReference>
<evidence type="ECO:0000256" key="5">
    <source>
        <dbReference type="ARBA" id="ARBA00022679"/>
    </source>
</evidence>
<evidence type="ECO:0000256" key="4">
    <source>
        <dbReference type="ARBA" id="ARBA00022630"/>
    </source>
</evidence>
<sequence length="244" mass="25050">MGLPVSVHVRGAALEDDDGARSDVEAAVAELFAELRRLDARFSTYRPDSEVSLLRTRAGALGGDGSPGEPSPLLAEVQHLCAVARGATGGAFDADLPGGWDPSGLVKGWAVERAVRPLRAVCSERGLDWLVDAGGDVLLRAVDGRTWSVGVEDPADPSRLLGALRLRDGAVATSGSVHRGAHVVDPETGRPASTSAQATVVGPSLLWADVFATAAVVKAGGGAEVARAWLDTLSGYRGSLASSP</sequence>
<gene>
    <name evidence="11" type="ORF">FMM08_05340</name>
</gene>
<dbReference type="AlphaFoldDB" id="A0A5C8ZJC9"/>
<evidence type="ECO:0000313" key="12">
    <source>
        <dbReference type="Proteomes" id="UP000321234"/>
    </source>
</evidence>
<dbReference type="InterPro" id="IPR003374">
    <property type="entry name" value="ApbE-like_sf"/>
</dbReference>
<keyword evidence="12" id="KW-1185">Reference proteome</keyword>
<comment type="cofactor">
    <cofactor evidence="1">
        <name>Mg(2+)</name>
        <dbReference type="ChEBI" id="CHEBI:18420"/>
    </cofactor>
</comment>
<evidence type="ECO:0000256" key="7">
    <source>
        <dbReference type="ARBA" id="ARBA00022827"/>
    </source>
</evidence>
<dbReference type="SUPFAM" id="SSF143631">
    <property type="entry name" value="ApbE-like"/>
    <property type="match status" value="1"/>
</dbReference>
<proteinExistence type="predicted"/>
<comment type="catalytic activity">
    <reaction evidence="10">
        <text>L-threonyl-[protein] + FAD = FMN-L-threonyl-[protein] + AMP + H(+)</text>
        <dbReference type="Rhea" id="RHEA:36847"/>
        <dbReference type="Rhea" id="RHEA-COMP:11060"/>
        <dbReference type="Rhea" id="RHEA-COMP:11061"/>
        <dbReference type="ChEBI" id="CHEBI:15378"/>
        <dbReference type="ChEBI" id="CHEBI:30013"/>
        <dbReference type="ChEBI" id="CHEBI:57692"/>
        <dbReference type="ChEBI" id="CHEBI:74257"/>
        <dbReference type="ChEBI" id="CHEBI:456215"/>
        <dbReference type="EC" id="2.7.1.180"/>
    </reaction>
</comment>
<evidence type="ECO:0000256" key="10">
    <source>
        <dbReference type="ARBA" id="ARBA00048540"/>
    </source>
</evidence>
<name>A0A5C8ZJC9_9ACTN</name>
<dbReference type="OrthoDB" id="9778595at2"/>
<dbReference type="GO" id="GO:0016740">
    <property type="term" value="F:transferase activity"/>
    <property type="evidence" value="ECO:0007669"/>
    <property type="project" value="UniProtKB-KW"/>
</dbReference>
<dbReference type="Gene3D" id="3.10.520.10">
    <property type="entry name" value="ApbE-like domains"/>
    <property type="match status" value="2"/>
</dbReference>
<keyword evidence="5 11" id="KW-0808">Transferase</keyword>
<keyword evidence="7" id="KW-0274">FAD</keyword>
<dbReference type="GO" id="GO:0046872">
    <property type="term" value="F:metal ion binding"/>
    <property type="evidence" value="ECO:0007669"/>
    <property type="project" value="UniProtKB-KW"/>
</dbReference>
<organism evidence="11 12">
    <name type="scientific">Quadrisphaera setariae</name>
    <dbReference type="NCBI Taxonomy" id="2593304"/>
    <lineage>
        <taxon>Bacteria</taxon>
        <taxon>Bacillati</taxon>
        <taxon>Actinomycetota</taxon>
        <taxon>Actinomycetes</taxon>
        <taxon>Kineosporiales</taxon>
        <taxon>Kineosporiaceae</taxon>
        <taxon>Quadrisphaera</taxon>
    </lineage>
</organism>
<evidence type="ECO:0000256" key="2">
    <source>
        <dbReference type="ARBA" id="ARBA00011955"/>
    </source>
</evidence>
<dbReference type="EC" id="2.7.1.180" evidence="2"/>
<evidence type="ECO:0000256" key="3">
    <source>
        <dbReference type="ARBA" id="ARBA00016337"/>
    </source>
</evidence>
<dbReference type="Pfam" id="PF02424">
    <property type="entry name" value="ApbE"/>
    <property type="match status" value="2"/>
</dbReference>
<keyword evidence="8" id="KW-0460">Magnesium</keyword>
<evidence type="ECO:0000256" key="8">
    <source>
        <dbReference type="ARBA" id="ARBA00022842"/>
    </source>
</evidence>
<evidence type="ECO:0000313" key="11">
    <source>
        <dbReference type="EMBL" id="TXR57221.1"/>
    </source>
</evidence>
<evidence type="ECO:0000256" key="6">
    <source>
        <dbReference type="ARBA" id="ARBA00022723"/>
    </source>
</evidence>
<evidence type="ECO:0000256" key="1">
    <source>
        <dbReference type="ARBA" id="ARBA00001946"/>
    </source>
</evidence>
<dbReference type="Proteomes" id="UP000321234">
    <property type="component" value="Unassembled WGS sequence"/>
</dbReference>
<reference evidence="11 12" key="1">
    <citation type="submission" date="2019-07" db="EMBL/GenBank/DDBJ databases">
        <title>Quadrisphaera sp. strain DD2A genome sequencing and assembly.</title>
        <authorList>
            <person name="Kim I."/>
        </authorList>
    </citation>
    <scope>NUCLEOTIDE SEQUENCE [LARGE SCALE GENOMIC DNA]</scope>
    <source>
        <strain evidence="11 12">DD2A</strain>
    </source>
</reference>
<comment type="caution">
    <text evidence="11">The sequence shown here is derived from an EMBL/GenBank/DDBJ whole genome shotgun (WGS) entry which is preliminary data.</text>
</comment>
<accession>A0A5C8ZJC9</accession>
<evidence type="ECO:0000256" key="9">
    <source>
        <dbReference type="ARBA" id="ARBA00031306"/>
    </source>
</evidence>
<dbReference type="PANTHER" id="PTHR30040:SF2">
    <property type="entry name" value="FAD:PROTEIN FMN TRANSFERASE"/>
    <property type="match status" value="1"/>
</dbReference>
<dbReference type="PANTHER" id="PTHR30040">
    <property type="entry name" value="THIAMINE BIOSYNTHESIS LIPOPROTEIN APBE"/>
    <property type="match status" value="1"/>
</dbReference>
<dbReference type="InterPro" id="IPR024932">
    <property type="entry name" value="ApbE"/>
</dbReference>